<dbReference type="PANTHER" id="PTHR10587:SF137">
    <property type="entry name" value="4-DEOXY-4-FORMAMIDO-L-ARABINOSE-PHOSPHOUNDECAPRENOL DEFORMYLASE ARND-RELATED"/>
    <property type="match status" value="1"/>
</dbReference>
<evidence type="ECO:0000313" key="3">
    <source>
        <dbReference type="EMBL" id="GAA4251953.1"/>
    </source>
</evidence>
<comment type="caution">
    <text evidence="3">The sequence shown here is derived from an EMBL/GenBank/DDBJ whole genome shotgun (WGS) entry which is preliminary data.</text>
</comment>
<protein>
    <recommendedName>
        <fullName evidence="2">NodB homology domain-containing protein</fullName>
    </recommendedName>
</protein>
<evidence type="ECO:0000256" key="1">
    <source>
        <dbReference type="SAM" id="MobiDB-lite"/>
    </source>
</evidence>
<dbReference type="InterPro" id="IPR050248">
    <property type="entry name" value="Polysacc_deacetylase_ArnD"/>
</dbReference>
<dbReference type="EMBL" id="BAABAT010000012">
    <property type="protein sequence ID" value="GAA4251953.1"/>
    <property type="molecule type" value="Genomic_DNA"/>
</dbReference>
<name>A0ABP8DBG5_9ACTN</name>
<dbReference type="Pfam" id="PF01522">
    <property type="entry name" value="Polysacc_deac_1"/>
    <property type="match status" value="1"/>
</dbReference>
<accession>A0ABP8DBG5</accession>
<sequence>MNSLSRRRLIQAGIAATGAALIAGDSADRAQPPVSAALAPPGLAPGSPSPSAAPSLSPSPSPMEPLARPVFTLSDYRKIVPGPAFPDNAVALTIDDGPHPAWTPQVLRLLERYNVPALFCLIGNQVLGHENVARSIVEAGHQVANHTWSHPAAIAGMPADRVQQEIDRAQEKIHDTTGHTPSIFRSPGGAVSPTVFAAAAKARMVPMNWSDDPRDWTRPGVQAITNRLLAARPGQILLCHDGGGDRSQTCTALRTVLPALQARGLQFVVLAG</sequence>
<dbReference type="Gene3D" id="3.20.20.370">
    <property type="entry name" value="Glycoside hydrolase/deacetylase"/>
    <property type="match status" value="1"/>
</dbReference>
<dbReference type="SUPFAM" id="SSF88713">
    <property type="entry name" value="Glycoside hydrolase/deacetylase"/>
    <property type="match status" value="1"/>
</dbReference>
<keyword evidence="4" id="KW-1185">Reference proteome</keyword>
<gene>
    <name evidence="3" type="ORF">GCM10022255_046590</name>
</gene>
<feature type="compositionally biased region" description="Low complexity" evidence="1">
    <location>
        <begin position="32"/>
        <end position="56"/>
    </location>
</feature>
<dbReference type="CDD" id="cd10917">
    <property type="entry name" value="CE4_NodB_like_6s_7s"/>
    <property type="match status" value="1"/>
</dbReference>
<feature type="region of interest" description="Disordered" evidence="1">
    <location>
        <begin position="30"/>
        <end position="63"/>
    </location>
</feature>
<dbReference type="PANTHER" id="PTHR10587">
    <property type="entry name" value="GLYCOSYL TRANSFERASE-RELATED"/>
    <property type="match status" value="1"/>
</dbReference>
<organism evidence="3 4">
    <name type="scientific">Dactylosporangium darangshiense</name>
    <dbReference type="NCBI Taxonomy" id="579108"/>
    <lineage>
        <taxon>Bacteria</taxon>
        <taxon>Bacillati</taxon>
        <taxon>Actinomycetota</taxon>
        <taxon>Actinomycetes</taxon>
        <taxon>Micromonosporales</taxon>
        <taxon>Micromonosporaceae</taxon>
        <taxon>Dactylosporangium</taxon>
    </lineage>
</organism>
<reference evidence="4" key="1">
    <citation type="journal article" date="2019" name="Int. J. Syst. Evol. Microbiol.">
        <title>The Global Catalogue of Microorganisms (GCM) 10K type strain sequencing project: providing services to taxonomists for standard genome sequencing and annotation.</title>
        <authorList>
            <consortium name="The Broad Institute Genomics Platform"/>
            <consortium name="The Broad Institute Genome Sequencing Center for Infectious Disease"/>
            <person name="Wu L."/>
            <person name="Ma J."/>
        </authorList>
    </citation>
    <scope>NUCLEOTIDE SEQUENCE [LARGE SCALE GENOMIC DNA]</scope>
    <source>
        <strain evidence="4">JCM 17441</strain>
    </source>
</reference>
<dbReference type="InterPro" id="IPR006311">
    <property type="entry name" value="TAT_signal"/>
</dbReference>
<evidence type="ECO:0000313" key="4">
    <source>
        <dbReference type="Proteomes" id="UP001500620"/>
    </source>
</evidence>
<dbReference type="PROSITE" id="PS51318">
    <property type="entry name" value="TAT"/>
    <property type="match status" value="1"/>
</dbReference>
<dbReference type="PROSITE" id="PS51677">
    <property type="entry name" value="NODB"/>
    <property type="match status" value="1"/>
</dbReference>
<dbReference type="Proteomes" id="UP001500620">
    <property type="component" value="Unassembled WGS sequence"/>
</dbReference>
<dbReference type="RefSeq" id="WP_345129240.1">
    <property type="nucleotide sequence ID" value="NZ_BAABAT010000012.1"/>
</dbReference>
<evidence type="ECO:0000259" key="2">
    <source>
        <dbReference type="PROSITE" id="PS51677"/>
    </source>
</evidence>
<dbReference type="InterPro" id="IPR002509">
    <property type="entry name" value="NODB_dom"/>
</dbReference>
<dbReference type="InterPro" id="IPR011330">
    <property type="entry name" value="Glyco_hydro/deAcase_b/a-brl"/>
</dbReference>
<feature type="domain" description="NodB homology" evidence="2">
    <location>
        <begin position="88"/>
        <end position="268"/>
    </location>
</feature>
<proteinExistence type="predicted"/>